<reference evidence="2 3" key="1">
    <citation type="journal article" date="2021" name="BMC Biol.">
        <title>Horizontally acquired antibacterial genes associated with adaptive radiation of ladybird beetles.</title>
        <authorList>
            <person name="Li H.S."/>
            <person name="Tang X.F."/>
            <person name="Huang Y.H."/>
            <person name="Xu Z.Y."/>
            <person name="Chen M.L."/>
            <person name="Du X.Y."/>
            <person name="Qiu B.Y."/>
            <person name="Chen P.T."/>
            <person name="Zhang W."/>
            <person name="Slipinski A."/>
            <person name="Escalona H.E."/>
            <person name="Waterhouse R.M."/>
            <person name="Zwick A."/>
            <person name="Pang H."/>
        </authorList>
    </citation>
    <scope>NUCLEOTIDE SEQUENCE [LARGE SCALE GENOMIC DNA]</scope>
    <source>
        <strain evidence="2">SYSU2018</strain>
    </source>
</reference>
<dbReference type="SUPFAM" id="SSF116907">
    <property type="entry name" value="Hook domain"/>
    <property type="match status" value="1"/>
</dbReference>
<name>A0ABD2NIK3_9CUCU</name>
<gene>
    <name evidence="2" type="ORF">HHI36_013746</name>
</gene>
<evidence type="ECO:0008006" key="4">
    <source>
        <dbReference type="Google" id="ProtNLM"/>
    </source>
</evidence>
<proteinExistence type="predicted"/>
<dbReference type="Gene3D" id="1.10.418.10">
    <property type="entry name" value="Calponin-like domain"/>
    <property type="match status" value="1"/>
</dbReference>
<organism evidence="2 3">
    <name type="scientific">Cryptolaemus montrouzieri</name>
    <dbReference type="NCBI Taxonomy" id="559131"/>
    <lineage>
        <taxon>Eukaryota</taxon>
        <taxon>Metazoa</taxon>
        <taxon>Ecdysozoa</taxon>
        <taxon>Arthropoda</taxon>
        <taxon>Hexapoda</taxon>
        <taxon>Insecta</taxon>
        <taxon>Pterygota</taxon>
        <taxon>Neoptera</taxon>
        <taxon>Endopterygota</taxon>
        <taxon>Coleoptera</taxon>
        <taxon>Polyphaga</taxon>
        <taxon>Cucujiformia</taxon>
        <taxon>Coccinelloidea</taxon>
        <taxon>Coccinellidae</taxon>
        <taxon>Scymninae</taxon>
        <taxon>Scymnini</taxon>
        <taxon>Cryptolaemus</taxon>
    </lineage>
</organism>
<dbReference type="Proteomes" id="UP001516400">
    <property type="component" value="Unassembled WGS sequence"/>
</dbReference>
<evidence type="ECO:0000256" key="1">
    <source>
        <dbReference type="SAM" id="MobiDB-lite"/>
    </source>
</evidence>
<sequence>MTDCESQLRKPGRPRKDYEKYCEKSQRSEEELGQVVISVPDCVTLGRAPASEAALQHLKLLILLMLGCAVQGPTKEYFITRIKVLSLDVQHDIVECIKQVTDDQSIVLTLDWTEQPPQRLYSHVRSLISDRDKLLQQWVIDLGQETVTNGPNIVNNSTEGVESNHLAVELADWKAKLRKQRQEL</sequence>
<keyword evidence="3" id="KW-1185">Reference proteome</keyword>
<dbReference type="PANTHER" id="PTHR18947:SF28">
    <property type="entry name" value="GIRDIN, ISOFORM A"/>
    <property type="match status" value="1"/>
</dbReference>
<dbReference type="AlphaFoldDB" id="A0ABD2NIK3"/>
<accession>A0ABD2NIK3</accession>
<evidence type="ECO:0000313" key="3">
    <source>
        <dbReference type="Proteomes" id="UP001516400"/>
    </source>
</evidence>
<dbReference type="InterPro" id="IPR036872">
    <property type="entry name" value="CH_dom_sf"/>
</dbReference>
<evidence type="ECO:0000313" key="2">
    <source>
        <dbReference type="EMBL" id="KAL3278424.1"/>
    </source>
</evidence>
<protein>
    <recommendedName>
        <fullName evidence="4">HOOK N-terminal domain-containing protein</fullName>
    </recommendedName>
</protein>
<dbReference type="EMBL" id="JABFTP020000103">
    <property type="protein sequence ID" value="KAL3278424.1"/>
    <property type="molecule type" value="Genomic_DNA"/>
</dbReference>
<dbReference type="PANTHER" id="PTHR18947">
    <property type="entry name" value="HOOK PROTEINS"/>
    <property type="match status" value="1"/>
</dbReference>
<feature type="region of interest" description="Disordered" evidence="1">
    <location>
        <begin position="1"/>
        <end position="20"/>
    </location>
</feature>
<comment type="caution">
    <text evidence="2">The sequence shown here is derived from an EMBL/GenBank/DDBJ whole genome shotgun (WGS) entry which is preliminary data.</text>
</comment>